<dbReference type="RefSeq" id="WP_276214866.1">
    <property type="nucleotide sequence ID" value="NZ_JARJLR010000246.1"/>
</dbReference>
<reference evidence="2" key="1">
    <citation type="submission" date="2023-03" db="EMBL/GenBank/DDBJ databases">
        <title>Draft assemblies of triclosan tolerant bacteria isolated from returned activated sludge.</title>
        <authorList>
            <person name="Van Hamelsveld S."/>
        </authorList>
    </citation>
    <scope>NUCLEOTIDE SEQUENCE</scope>
    <source>
        <strain evidence="2">GW210015_S63</strain>
    </source>
</reference>
<evidence type="ECO:0000313" key="3">
    <source>
        <dbReference type="Proteomes" id="UP001220662"/>
    </source>
</evidence>
<protein>
    <submittedName>
        <fullName evidence="2">Uncharacterized protein</fullName>
    </submittedName>
</protein>
<organism evidence="2 3">
    <name type="scientific">Pseudomonas citronellolis</name>
    <dbReference type="NCBI Taxonomy" id="53408"/>
    <lineage>
        <taxon>Bacteria</taxon>
        <taxon>Pseudomonadati</taxon>
        <taxon>Pseudomonadota</taxon>
        <taxon>Gammaproteobacteria</taxon>
        <taxon>Pseudomonadales</taxon>
        <taxon>Pseudomonadaceae</taxon>
        <taxon>Pseudomonas</taxon>
    </lineage>
</organism>
<keyword evidence="1" id="KW-1133">Transmembrane helix</keyword>
<keyword evidence="1" id="KW-0812">Transmembrane</keyword>
<name>A0AAW6P6B8_9PSED</name>
<dbReference type="Proteomes" id="UP001220662">
    <property type="component" value="Unassembled WGS sequence"/>
</dbReference>
<proteinExistence type="predicted"/>
<dbReference type="EMBL" id="JARJLR010000246">
    <property type="protein sequence ID" value="MDF3843013.1"/>
    <property type="molecule type" value="Genomic_DNA"/>
</dbReference>
<accession>A0AAW6P6B8</accession>
<gene>
    <name evidence="2" type="ORF">P3W55_14975</name>
</gene>
<sequence length="137" mass="15332">MVTFRGFLFIAWLIVMAISIEAYRHSGMAAAETFTGDIQALSWRAQFNLDFLAHLALFGLWVAWRNRFKPAGLALGLACVLGGGAFSLANLLCASITAKGMSTPCSWGRNATKPRHHLRIKKPLFYRKGFNHQNNRY</sequence>
<dbReference type="AlphaFoldDB" id="A0AAW6P6B8"/>
<evidence type="ECO:0000256" key="1">
    <source>
        <dbReference type="SAM" id="Phobius"/>
    </source>
</evidence>
<comment type="caution">
    <text evidence="2">The sequence shown here is derived from an EMBL/GenBank/DDBJ whole genome shotgun (WGS) entry which is preliminary data.</text>
</comment>
<feature type="transmembrane region" description="Helical" evidence="1">
    <location>
        <begin position="71"/>
        <end position="92"/>
    </location>
</feature>
<evidence type="ECO:0000313" key="2">
    <source>
        <dbReference type="EMBL" id="MDF3843013.1"/>
    </source>
</evidence>
<keyword evidence="1" id="KW-0472">Membrane</keyword>